<gene>
    <name evidence="1" type="ORF">PN838_23430</name>
</gene>
<dbReference type="EMBL" id="JAQOMS010000002">
    <property type="protein sequence ID" value="MDC2891157.1"/>
    <property type="molecule type" value="Genomic_DNA"/>
</dbReference>
<dbReference type="Pfam" id="PF05742">
    <property type="entry name" value="TANGO2"/>
    <property type="match status" value="1"/>
</dbReference>
<dbReference type="InterPro" id="IPR008551">
    <property type="entry name" value="TANGO2"/>
</dbReference>
<sequence>MCSFSWQQFGDTLTVVFNRDESTTRSKAQHPKYYTENGVRFIMPKDPDGDGSWIAANEFGFVFVLLNDYQGQVKPPQTLISRGQLIRSLASCRDWQTIKQKVACWPLSQSQPFQLGVIAAQQQMFWHYNGLVSQILPTTLPSALFSSAHPDVKNIVKLRHSLLQRTKASCVEELVQLFKGHKPDLTDVAKLNLPNSQKHKCEAINGDVIKAGVGNTYSICMHRDEANTQSLSCIELKNSSIEFSYWDGQPCQVDRPITMSLPLVTADFF</sequence>
<dbReference type="Proteomes" id="UP001528411">
    <property type="component" value="Unassembled WGS sequence"/>
</dbReference>
<evidence type="ECO:0000313" key="2">
    <source>
        <dbReference type="Proteomes" id="UP001528411"/>
    </source>
</evidence>
<dbReference type="RefSeq" id="WP_272182188.1">
    <property type="nucleotide sequence ID" value="NZ_JAQOMS010000002.1"/>
</dbReference>
<accession>A0ABT5FIY3</accession>
<organism evidence="1 2">
    <name type="scientific">Psychrosphaera algicola</name>
    <dbReference type="NCBI Taxonomy" id="3023714"/>
    <lineage>
        <taxon>Bacteria</taxon>
        <taxon>Pseudomonadati</taxon>
        <taxon>Pseudomonadota</taxon>
        <taxon>Gammaproteobacteria</taxon>
        <taxon>Alteromonadales</taxon>
        <taxon>Pseudoalteromonadaceae</taxon>
        <taxon>Psychrosphaera</taxon>
    </lineage>
</organism>
<keyword evidence="2" id="KW-1185">Reference proteome</keyword>
<protein>
    <submittedName>
        <fullName evidence="1">NRDE family protein</fullName>
    </submittedName>
</protein>
<name>A0ABT5FIY3_9GAMM</name>
<proteinExistence type="predicted"/>
<reference evidence="1 2" key="1">
    <citation type="submission" date="2023-01" db="EMBL/GenBank/DDBJ databases">
        <title>Psychrosphaera sp. nov., isolated from marine algae.</title>
        <authorList>
            <person name="Bayburt H."/>
            <person name="Choi B.J."/>
            <person name="Kim J.M."/>
            <person name="Choi D.G."/>
            <person name="Jeon C.O."/>
        </authorList>
    </citation>
    <scope>NUCLEOTIDE SEQUENCE [LARGE SCALE GENOMIC DNA]</scope>
    <source>
        <strain evidence="1 2">G1-22</strain>
    </source>
</reference>
<comment type="caution">
    <text evidence="1">The sequence shown here is derived from an EMBL/GenBank/DDBJ whole genome shotgun (WGS) entry which is preliminary data.</text>
</comment>
<evidence type="ECO:0000313" key="1">
    <source>
        <dbReference type="EMBL" id="MDC2891157.1"/>
    </source>
</evidence>